<keyword evidence="4" id="KW-1185">Reference proteome</keyword>
<dbReference type="OrthoDB" id="10004999at2759"/>
<dbReference type="Gene3D" id="2.30.30.40">
    <property type="entry name" value="SH3 Domains"/>
    <property type="match status" value="1"/>
</dbReference>
<dbReference type="EMBL" id="OV170224">
    <property type="protein sequence ID" value="CAH0724628.1"/>
    <property type="molecule type" value="Genomic_DNA"/>
</dbReference>
<feature type="domain" description="SH3" evidence="2">
    <location>
        <begin position="33"/>
        <end position="90"/>
    </location>
</feature>
<dbReference type="CDD" id="cd11856">
    <property type="entry name" value="SH3_p47phox_like"/>
    <property type="match status" value="1"/>
</dbReference>
<name>A0A8J9VM13_9NEOP</name>
<dbReference type="Pfam" id="PF00018">
    <property type="entry name" value="SH3_1"/>
    <property type="match status" value="1"/>
</dbReference>
<keyword evidence="1" id="KW-0728">SH3 domain</keyword>
<dbReference type="AlphaFoldDB" id="A0A8J9VM13"/>
<feature type="non-terminal residue" evidence="3">
    <location>
        <position position="105"/>
    </location>
</feature>
<organism evidence="3 4">
    <name type="scientific">Brenthis ino</name>
    <name type="common">lesser marbled fritillary</name>
    <dbReference type="NCBI Taxonomy" id="405034"/>
    <lineage>
        <taxon>Eukaryota</taxon>
        <taxon>Metazoa</taxon>
        <taxon>Ecdysozoa</taxon>
        <taxon>Arthropoda</taxon>
        <taxon>Hexapoda</taxon>
        <taxon>Insecta</taxon>
        <taxon>Pterygota</taxon>
        <taxon>Neoptera</taxon>
        <taxon>Endopterygota</taxon>
        <taxon>Lepidoptera</taxon>
        <taxon>Glossata</taxon>
        <taxon>Ditrysia</taxon>
        <taxon>Papilionoidea</taxon>
        <taxon>Nymphalidae</taxon>
        <taxon>Heliconiinae</taxon>
        <taxon>Argynnini</taxon>
        <taxon>Brenthis</taxon>
    </lineage>
</organism>
<evidence type="ECO:0000259" key="2">
    <source>
        <dbReference type="SMART" id="SM00326"/>
    </source>
</evidence>
<dbReference type="SUPFAM" id="SSF50044">
    <property type="entry name" value="SH3-domain"/>
    <property type="match status" value="1"/>
</dbReference>
<dbReference type="InterPro" id="IPR001452">
    <property type="entry name" value="SH3_domain"/>
</dbReference>
<sequence length="105" mass="11287">MKSTLDVTEAVGLNGTIHRMLYSLNINCGAVGCALVALSDYTAVGASEVSLREGQHADLLKVGCAGWWYVRLAGGQGEGWAPAAYLDQRKTSRSSSRSHDRLHDH</sequence>
<evidence type="ECO:0000313" key="3">
    <source>
        <dbReference type="EMBL" id="CAH0724628.1"/>
    </source>
</evidence>
<proteinExistence type="predicted"/>
<dbReference type="InterPro" id="IPR036028">
    <property type="entry name" value="SH3-like_dom_sf"/>
</dbReference>
<dbReference type="SMART" id="SM00326">
    <property type="entry name" value="SH3"/>
    <property type="match status" value="1"/>
</dbReference>
<dbReference type="Proteomes" id="UP000838878">
    <property type="component" value="Chromosome 4"/>
</dbReference>
<gene>
    <name evidence="3" type="ORF">BINO364_LOCUS10313</name>
</gene>
<protein>
    <recommendedName>
        <fullName evidence="2">SH3 domain-containing protein</fullName>
    </recommendedName>
</protein>
<reference evidence="3" key="1">
    <citation type="submission" date="2021-12" db="EMBL/GenBank/DDBJ databases">
        <authorList>
            <person name="Martin H S."/>
        </authorList>
    </citation>
    <scope>NUCLEOTIDE SEQUENCE</scope>
</reference>
<accession>A0A8J9VM13</accession>
<evidence type="ECO:0000256" key="1">
    <source>
        <dbReference type="ARBA" id="ARBA00022443"/>
    </source>
</evidence>
<evidence type="ECO:0000313" key="4">
    <source>
        <dbReference type="Proteomes" id="UP000838878"/>
    </source>
</evidence>